<dbReference type="OrthoDB" id="9804006at2"/>
<organism evidence="8 9">
    <name type="scientific">Malaciobacter halophilus</name>
    <dbReference type="NCBI Taxonomy" id="197482"/>
    <lineage>
        <taxon>Bacteria</taxon>
        <taxon>Pseudomonadati</taxon>
        <taxon>Campylobacterota</taxon>
        <taxon>Epsilonproteobacteria</taxon>
        <taxon>Campylobacterales</taxon>
        <taxon>Arcobacteraceae</taxon>
        <taxon>Malaciobacter</taxon>
    </lineage>
</organism>
<dbReference type="Gene3D" id="3.30.1360.40">
    <property type="match status" value="1"/>
</dbReference>
<dbReference type="SUPFAM" id="SSF55194">
    <property type="entry name" value="Ribosome recycling factor, RRF"/>
    <property type="match status" value="1"/>
</dbReference>
<dbReference type="PANTHER" id="PTHR20982">
    <property type="entry name" value="RIBOSOME RECYCLING FACTOR"/>
    <property type="match status" value="1"/>
</dbReference>
<dbReference type="InterPro" id="IPR036191">
    <property type="entry name" value="RRF_sf"/>
</dbReference>
<name>A0A2N1J0K1_9BACT</name>
<dbReference type="EMBL" id="NXIF01000041">
    <property type="protein sequence ID" value="PKI80085.1"/>
    <property type="molecule type" value="Genomic_DNA"/>
</dbReference>
<dbReference type="InterPro" id="IPR002661">
    <property type="entry name" value="Ribosome_recyc_fac"/>
</dbReference>
<gene>
    <name evidence="6" type="primary">frr</name>
    <name evidence="8" type="ORF">CP960_10705</name>
</gene>
<accession>A0A2N1J0K1</accession>
<dbReference type="Pfam" id="PF01765">
    <property type="entry name" value="RRF"/>
    <property type="match status" value="1"/>
</dbReference>
<keyword evidence="9" id="KW-1185">Reference proteome</keyword>
<dbReference type="HAMAP" id="MF_00040">
    <property type="entry name" value="RRF"/>
    <property type="match status" value="1"/>
</dbReference>
<dbReference type="PANTHER" id="PTHR20982:SF3">
    <property type="entry name" value="MITOCHONDRIAL RIBOSOME RECYCLING FACTOR PSEUDO 1"/>
    <property type="match status" value="1"/>
</dbReference>
<dbReference type="FunFam" id="1.10.132.20:FF:000001">
    <property type="entry name" value="Ribosome-recycling factor"/>
    <property type="match status" value="1"/>
</dbReference>
<evidence type="ECO:0000259" key="7">
    <source>
        <dbReference type="Pfam" id="PF01765"/>
    </source>
</evidence>
<reference evidence="8 9" key="1">
    <citation type="submission" date="2017-09" db="EMBL/GenBank/DDBJ databases">
        <title>Genomics of the genus Arcobacter.</title>
        <authorList>
            <person name="Perez-Cataluna A."/>
            <person name="Figueras M.J."/>
            <person name="Salas-Masso N."/>
        </authorList>
    </citation>
    <scope>NUCLEOTIDE SEQUENCE [LARGE SCALE GENOMIC DNA]</scope>
    <source>
        <strain evidence="8 9">DSM 18005</strain>
    </source>
</reference>
<dbReference type="GO" id="GO:0043023">
    <property type="term" value="F:ribosomal large subunit binding"/>
    <property type="evidence" value="ECO:0007669"/>
    <property type="project" value="TreeGrafter"/>
</dbReference>
<dbReference type="GO" id="GO:0002184">
    <property type="term" value="P:cytoplasmic translational termination"/>
    <property type="evidence" value="ECO:0007669"/>
    <property type="project" value="TreeGrafter"/>
</dbReference>
<dbReference type="KEGG" id="ahs:AHALO_2667"/>
<dbReference type="Gene3D" id="1.10.132.20">
    <property type="entry name" value="Ribosome-recycling factor"/>
    <property type="match status" value="1"/>
</dbReference>
<keyword evidence="4 6" id="KW-0648">Protein biosynthesis</keyword>
<dbReference type="InterPro" id="IPR023584">
    <property type="entry name" value="Ribosome_recyc_fac_dom"/>
</dbReference>
<dbReference type="AlphaFoldDB" id="A0A2N1J0K1"/>
<evidence type="ECO:0000256" key="3">
    <source>
        <dbReference type="ARBA" id="ARBA00022490"/>
    </source>
</evidence>
<comment type="similarity">
    <text evidence="2 6">Belongs to the RRF family.</text>
</comment>
<dbReference type="NCBIfam" id="TIGR00496">
    <property type="entry name" value="frr"/>
    <property type="match status" value="1"/>
</dbReference>
<evidence type="ECO:0000256" key="1">
    <source>
        <dbReference type="ARBA" id="ARBA00004496"/>
    </source>
</evidence>
<dbReference type="CDD" id="cd00520">
    <property type="entry name" value="RRF"/>
    <property type="match status" value="1"/>
</dbReference>
<comment type="subcellular location">
    <subcellularLocation>
        <location evidence="1 6">Cytoplasm</location>
    </subcellularLocation>
</comment>
<feature type="domain" description="Ribosome recycling factor" evidence="7">
    <location>
        <begin position="20"/>
        <end position="183"/>
    </location>
</feature>
<keyword evidence="3 6" id="KW-0963">Cytoplasm</keyword>
<dbReference type="FunFam" id="3.30.1360.40:FF:000001">
    <property type="entry name" value="Ribosome-recycling factor"/>
    <property type="match status" value="1"/>
</dbReference>
<evidence type="ECO:0000313" key="9">
    <source>
        <dbReference type="Proteomes" id="UP000233248"/>
    </source>
</evidence>
<dbReference type="RefSeq" id="WP_101185475.1">
    <property type="nucleotide sequence ID" value="NZ_CP031218.1"/>
</dbReference>
<proteinExistence type="inferred from homology"/>
<dbReference type="GO" id="GO:0005829">
    <property type="term" value="C:cytosol"/>
    <property type="evidence" value="ECO:0007669"/>
    <property type="project" value="GOC"/>
</dbReference>
<protein>
    <recommendedName>
        <fullName evidence="6">Ribosome-recycling factor</fullName>
        <shortName evidence="6">RRF</shortName>
    </recommendedName>
    <alternativeName>
        <fullName evidence="6">Ribosome-releasing factor</fullName>
    </alternativeName>
</protein>
<evidence type="ECO:0000313" key="8">
    <source>
        <dbReference type="EMBL" id="PKI80085.1"/>
    </source>
</evidence>
<comment type="function">
    <text evidence="5 6">Responsible for the release of ribosomes from messenger RNA at the termination of protein biosynthesis. May increase the efficiency of translation by recycling ribosomes from one round of translation to another.</text>
</comment>
<evidence type="ECO:0000256" key="4">
    <source>
        <dbReference type="ARBA" id="ARBA00022917"/>
    </source>
</evidence>
<sequence>MLEEIYSETKEHMEKSIEALKRDYKSLRTGKVSTSILDGIKVDYYGTPTELNQVASVLAPDATTIVISPWEKNLVGDIEKAINEANIGVNPNNDGEAVKLYFPPMTVEQRQEAAKQAKGMTDNAKVAIRNVRKHSNDKVKTLHKDKEITDDENKKALDEIQKITDSFVAKADDTFKTKEQEILTV</sequence>
<evidence type="ECO:0000256" key="2">
    <source>
        <dbReference type="ARBA" id="ARBA00005912"/>
    </source>
</evidence>
<dbReference type="Proteomes" id="UP000233248">
    <property type="component" value="Unassembled WGS sequence"/>
</dbReference>
<evidence type="ECO:0000256" key="6">
    <source>
        <dbReference type="HAMAP-Rule" id="MF_00040"/>
    </source>
</evidence>
<evidence type="ECO:0000256" key="5">
    <source>
        <dbReference type="ARBA" id="ARBA00025050"/>
    </source>
</evidence>
<comment type="caution">
    <text evidence="8">The sequence shown here is derived from an EMBL/GenBank/DDBJ whole genome shotgun (WGS) entry which is preliminary data.</text>
</comment>